<dbReference type="EMBL" id="JBBKAJ010000022">
    <property type="protein sequence ID" value="MEJ8636872.1"/>
    <property type="molecule type" value="Genomic_DNA"/>
</dbReference>
<organism evidence="1 2">
    <name type="scientific">Streptomyces achmelvichensis</name>
    <dbReference type="NCBI Taxonomy" id="3134111"/>
    <lineage>
        <taxon>Bacteria</taxon>
        <taxon>Bacillati</taxon>
        <taxon>Actinomycetota</taxon>
        <taxon>Actinomycetes</taxon>
        <taxon>Kitasatosporales</taxon>
        <taxon>Streptomycetaceae</taxon>
        <taxon>Streptomyces</taxon>
    </lineage>
</organism>
<gene>
    <name evidence="1" type="ORF">WKI67_26270</name>
</gene>
<dbReference type="Proteomes" id="UP001377168">
    <property type="component" value="Unassembled WGS sequence"/>
</dbReference>
<accession>A0ACC6PZS1</accession>
<name>A0ACC6PZS1_9ACTN</name>
<sequence>MPRRDIRHAFRPGKVVAGLAVLAAALLYAGDAAGTWQIPWFVVFPVVFGGLFLSGAVGLVDYKVRRRREAMAASMDRTDAPASTSGSQAIR</sequence>
<reference evidence="1" key="1">
    <citation type="submission" date="2024-03" db="EMBL/GenBank/DDBJ databases">
        <title>Novel Streptomyces species of biotechnological and ecological value are a feature of Machair soil.</title>
        <authorList>
            <person name="Prole J.R."/>
            <person name="Goodfellow M."/>
            <person name="Allenby N."/>
            <person name="Ward A.C."/>
        </authorList>
    </citation>
    <scope>NUCLEOTIDE SEQUENCE</scope>
    <source>
        <strain evidence="1">MS2.AVA.5</strain>
    </source>
</reference>
<proteinExistence type="predicted"/>
<comment type="caution">
    <text evidence="1">The sequence shown here is derived from an EMBL/GenBank/DDBJ whole genome shotgun (WGS) entry which is preliminary data.</text>
</comment>
<evidence type="ECO:0000313" key="1">
    <source>
        <dbReference type="EMBL" id="MEJ8636872.1"/>
    </source>
</evidence>
<evidence type="ECO:0000313" key="2">
    <source>
        <dbReference type="Proteomes" id="UP001377168"/>
    </source>
</evidence>
<keyword evidence="2" id="KW-1185">Reference proteome</keyword>
<protein>
    <submittedName>
        <fullName evidence="1">Uncharacterized protein</fullName>
    </submittedName>
</protein>